<reference evidence="1" key="1">
    <citation type="submission" date="2023-03" db="EMBL/GenBank/DDBJ databases">
        <title>Andean soil-derived lignocellulolytic bacterial consortium as a source of novel taxa and putative plastic-active enzymes.</title>
        <authorList>
            <person name="Diaz-Garcia L."/>
            <person name="Chuvochina M."/>
            <person name="Feuerriegel G."/>
            <person name="Bunk B."/>
            <person name="Sproer C."/>
            <person name="Streit W.R."/>
            <person name="Rodriguez L.M."/>
            <person name="Overmann J."/>
            <person name="Jimenez D.J."/>
        </authorList>
    </citation>
    <scope>NUCLEOTIDE SEQUENCE</scope>
    <source>
        <strain evidence="1">MAG 4196</strain>
    </source>
</reference>
<accession>A0AAJ6B0C1</accession>
<dbReference type="Proteomes" id="UP001217476">
    <property type="component" value="Chromosome"/>
</dbReference>
<proteinExistence type="predicted"/>
<name>A0AAJ6B0C1_9HYPH</name>
<dbReference type="EMBL" id="CP119312">
    <property type="protein sequence ID" value="WEK04059.1"/>
    <property type="molecule type" value="Genomic_DNA"/>
</dbReference>
<organism evidence="1 2">
    <name type="scientific">Candidatus Devosia phytovorans</name>
    <dbReference type="NCBI Taxonomy" id="3121372"/>
    <lineage>
        <taxon>Bacteria</taxon>
        <taxon>Pseudomonadati</taxon>
        <taxon>Pseudomonadota</taxon>
        <taxon>Alphaproteobacteria</taxon>
        <taxon>Hyphomicrobiales</taxon>
        <taxon>Devosiaceae</taxon>
        <taxon>Devosia</taxon>
    </lineage>
</organism>
<sequence length="40" mass="4084">MIVLAWAAVNDGSISTAPLLIKKCDLQGASITPIEGDTVA</sequence>
<gene>
    <name evidence="1" type="ORF">P0Y65_18020</name>
</gene>
<dbReference type="AlphaFoldDB" id="A0AAJ6B0C1"/>
<evidence type="ECO:0000313" key="1">
    <source>
        <dbReference type="EMBL" id="WEK04059.1"/>
    </source>
</evidence>
<protein>
    <submittedName>
        <fullName evidence="1">Uncharacterized protein</fullName>
    </submittedName>
</protein>
<evidence type="ECO:0000313" key="2">
    <source>
        <dbReference type="Proteomes" id="UP001217476"/>
    </source>
</evidence>